<dbReference type="Pfam" id="PF03715">
    <property type="entry name" value="Noc2"/>
    <property type="match status" value="1"/>
</dbReference>
<protein>
    <submittedName>
        <fullName evidence="4">Noc2p family-domain-containing protein</fullName>
    </submittedName>
</protein>
<dbReference type="AlphaFoldDB" id="A0A8H8DLV2"/>
<evidence type="ECO:0000313" key="4">
    <source>
        <dbReference type="EMBL" id="KAG5463058.1"/>
    </source>
</evidence>
<dbReference type="PANTHER" id="PTHR12687">
    <property type="entry name" value="NUCLEOLAR COMPLEX 2 AND RAD4-RELATED"/>
    <property type="match status" value="1"/>
</dbReference>
<dbReference type="GO" id="GO:0042273">
    <property type="term" value="P:ribosomal large subunit biogenesis"/>
    <property type="evidence" value="ECO:0007669"/>
    <property type="project" value="TreeGrafter"/>
</dbReference>
<reference evidence="4 5" key="1">
    <citation type="journal article" name="Sci. Rep.">
        <title>Genome-scale phylogenetic analyses confirm Olpidium as the closest living zoosporic fungus to the non-flagellated, terrestrial fungi.</title>
        <authorList>
            <person name="Chang Y."/>
            <person name="Rochon D."/>
            <person name="Sekimoto S."/>
            <person name="Wang Y."/>
            <person name="Chovatia M."/>
            <person name="Sandor L."/>
            <person name="Salamov A."/>
            <person name="Grigoriev I.V."/>
            <person name="Stajich J.E."/>
            <person name="Spatafora J.W."/>
        </authorList>
    </citation>
    <scope>NUCLEOTIDE SEQUENCE [LARGE SCALE GENOMIC DNA]</scope>
    <source>
        <strain evidence="4">S191</strain>
    </source>
</reference>
<dbReference type="GO" id="GO:0005654">
    <property type="term" value="C:nucleoplasm"/>
    <property type="evidence" value="ECO:0007669"/>
    <property type="project" value="TreeGrafter"/>
</dbReference>
<comment type="caution">
    <text evidence="4">The sequence shown here is derived from an EMBL/GenBank/DDBJ whole genome shotgun (WGS) entry which is preliminary data.</text>
</comment>
<keyword evidence="5" id="KW-1185">Reference proteome</keyword>
<evidence type="ECO:0000256" key="2">
    <source>
        <dbReference type="ARBA" id="ARBA00005907"/>
    </source>
</evidence>
<evidence type="ECO:0000256" key="1">
    <source>
        <dbReference type="ARBA" id="ARBA00004123"/>
    </source>
</evidence>
<gene>
    <name evidence="4" type="ORF">BJ554DRAFT_2078</name>
</gene>
<keyword evidence="3" id="KW-0539">Nucleus</keyword>
<proteinExistence type="inferred from homology"/>
<accession>A0A8H8DLV2</accession>
<organism evidence="4 5">
    <name type="scientific">Olpidium bornovanus</name>
    <dbReference type="NCBI Taxonomy" id="278681"/>
    <lineage>
        <taxon>Eukaryota</taxon>
        <taxon>Fungi</taxon>
        <taxon>Fungi incertae sedis</taxon>
        <taxon>Olpidiomycota</taxon>
        <taxon>Olpidiomycotina</taxon>
        <taxon>Olpidiomycetes</taxon>
        <taxon>Olpidiales</taxon>
        <taxon>Olpidiaceae</taxon>
        <taxon>Olpidium</taxon>
    </lineage>
</organism>
<sequence>MLHILRQVTDATMLSFIMKSAEGAMPYFGCFSKLGKILVKVGIRVGRFRGSYMTLVQACRETNSHTLPTIQLLMNCMVELYGVDLQASYQHAFVYIRQMAIHLRSAMTTITKDSFKAVYNWQYIHCLRLWARVIGAHTQCGKGPLDPLLYPLVQVLDTTEMRRSPKPSTLKPLNFELHIRAPNEYLHTRTYHVGVAEQVTELFLEYEAAYADSLAYPELMTPAVAYVSLKLLPGRRAFRGFLSGLTSDG</sequence>
<dbReference type="InterPro" id="IPR005343">
    <property type="entry name" value="Noc2"/>
</dbReference>
<dbReference type="EMBL" id="JAEFCI010001209">
    <property type="protein sequence ID" value="KAG5463058.1"/>
    <property type="molecule type" value="Genomic_DNA"/>
</dbReference>
<dbReference type="GO" id="GO:0030690">
    <property type="term" value="C:Noc1p-Noc2p complex"/>
    <property type="evidence" value="ECO:0007669"/>
    <property type="project" value="TreeGrafter"/>
</dbReference>
<dbReference type="Proteomes" id="UP000673691">
    <property type="component" value="Unassembled WGS sequence"/>
</dbReference>
<comment type="similarity">
    <text evidence="2">Belongs to the NOC2 family.</text>
</comment>
<dbReference type="PANTHER" id="PTHR12687:SF4">
    <property type="entry name" value="NUCLEOLAR COMPLEX PROTEIN 2 HOMOLOG"/>
    <property type="match status" value="1"/>
</dbReference>
<name>A0A8H8DLV2_9FUNG</name>
<evidence type="ECO:0000256" key="3">
    <source>
        <dbReference type="ARBA" id="ARBA00023242"/>
    </source>
</evidence>
<evidence type="ECO:0000313" key="5">
    <source>
        <dbReference type="Proteomes" id="UP000673691"/>
    </source>
</evidence>
<dbReference type="OrthoDB" id="10266662at2759"/>
<comment type="subcellular location">
    <subcellularLocation>
        <location evidence="1">Nucleus</location>
    </subcellularLocation>
</comment>
<dbReference type="GO" id="GO:0030691">
    <property type="term" value="C:Noc2p-Noc3p complex"/>
    <property type="evidence" value="ECO:0007669"/>
    <property type="project" value="TreeGrafter"/>
</dbReference>
<dbReference type="GO" id="GO:0005730">
    <property type="term" value="C:nucleolus"/>
    <property type="evidence" value="ECO:0007669"/>
    <property type="project" value="TreeGrafter"/>
</dbReference>